<evidence type="ECO:0000313" key="2">
    <source>
        <dbReference type="EMBL" id="KAK1122416.1"/>
    </source>
</evidence>
<reference evidence="2" key="1">
    <citation type="submission" date="2021-10" db="EMBL/GenBank/DDBJ databases">
        <title>Melipona bicolor Genome sequencing and assembly.</title>
        <authorList>
            <person name="Araujo N.S."/>
            <person name="Arias M.C."/>
        </authorList>
    </citation>
    <scope>NUCLEOTIDE SEQUENCE</scope>
    <source>
        <strain evidence="2">USP_2M_L1-L4_2017</strain>
        <tissue evidence="2">Whole body</tissue>
    </source>
</reference>
<sequence length="67" mass="6998">LKDRGKLNSERHGSPAKPLGKFRTRCSLSLDDLLASQLGETSAATDSSAATVKIVPDLGNFAPTSAK</sequence>
<feature type="compositionally biased region" description="Basic and acidic residues" evidence="1">
    <location>
        <begin position="1"/>
        <end position="13"/>
    </location>
</feature>
<dbReference type="Proteomes" id="UP001177670">
    <property type="component" value="Unassembled WGS sequence"/>
</dbReference>
<accession>A0AA40FNH1</accession>
<proteinExistence type="predicted"/>
<feature type="non-terminal residue" evidence="2">
    <location>
        <position position="1"/>
    </location>
</feature>
<keyword evidence="3" id="KW-1185">Reference proteome</keyword>
<dbReference type="EMBL" id="JAHYIQ010000023">
    <property type="protein sequence ID" value="KAK1122416.1"/>
    <property type="molecule type" value="Genomic_DNA"/>
</dbReference>
<feature type="region of interest" description="Disordered" evidence="1">
    <location>
        <begin position="1"/>
        <end position="21"/>
    </location>
</feature>
<gene>
    <name evidence="2" type="ORF">K0M31_009639</name>
</gene>
<evidence type="ECO:0000313" key="3">
    <source>
        <dbReference type="Proteomes" id="UP001177670"/>
    </source>
</evidence>
<organism evidence="2 3">
    <name type="scientific">Melipona bicolor</name>
    <dbReference type="NCBI Taxonomy" id="60889"/>
    <lineage>
        <taxon>Eukaryota</taxon>
        <taxon>Metazoa</taxon>
        <taxon>Ecdysozoa</taxon>
        <taxon>Arthropoda</taxon>
        <taxon>Hexapoda</taxon>
        <taxon>Insecta</taxon>
        <taxon>Pterygota</taxon>
        <taxon>Neoptera</taxon>
        <taxon>Endopterygota</taxon>
        <taxon>Hymenoptera</taxon>
        <taxon>Apocrita</taxon>
        <taxon>Aculeata</taxon>
        <taxon>Apoidea</taxon>
        <taxon>Anthophila</taxon>
        <taxon>Apidae</taxon>
        <taxon>Melipona</taxon>
    </lineage>
</organism>
<protein>
    <submittedName>
        <fullName evidence="2">Uncharacterized protein</fullName>
    </submittedName>
</protein>
<dbReference type="AlphaFoldDB" id="A0AA40FNH1"/>
<name>A0AA40FNH1_9HYME</name>
<comment type="caution">
    <text evidence="2">The sequence shown here is derived from an EMBL/GenBank/DDBJ whole genome shotgun (WGS) entry which is preliminary data.</text>
</comment>
<evidence type="ECO:0000256" key="1">
    <source>
        <dbReference type="SAM" id="MobiDB-lite"/>
    </source>
</evidence>